<dbReference type="Gene3D" id="2.60.120.330">
    <property type="entry name" value="B-lactam Antibiotic, Isopenicillin N Synthase, Chain"/>
    <property type="match status" value="1"/>
</dbReference>
<dbReference type="PRINTS" id="PR00682">
    <property type="entry name" value="IPNSYNTHASE"/>
</dbReference>
<dbReference type="GO" id="GO:0046872">
    <property type="term" value="F:metal ion binding"/>
    <property type="evidence" value="ECO:0007669"/>
    <property type="project" value="UniProtKB-KW"/>
</dbReference>
<dbReference type="EC" id="1.14.20.7" evidence="3"/>
<dbReference type="STRING" id="1765967.BW247_07525"/>
<evidence type="ECO:0000256" key="3">
    <source>
        <dbReference type="ARBA" id="ARBA00012293"/>
    </source>
</evidence>
<dbReference type="GO" id="GO:0009693">
    <property type="term" value="P:ethylene biosynthetic process"/>
    <property type="evidence" value="ECO:0007669"/>
    <property type="project" value="UniProtKB-KW"/>
</dbReference>
<accession>A0A1P8UGL7</accession>
<evidence type="ECO:0000256" key="10">
    <source>
        <dbReference type="ARBA" id="ARBA00049359"/>
    </source>
</evidence>
<keyword evidence="14" id="KW-1185">Reference proteome</keyword>
<comment type="similarity">
    <text evidence="11">Belongs to the iron/ascorbate-dependent oxidoreductase family.</text>
</comment>
<evidence type="ECO:0000256" key="4">
    <source>
        <dbReference type="ARBA" id="ARBA00012531"/>
    </source>
</evidence>
<reference evidence="13 14" key="1">
    <citation type="submission" date="2017-01" db="EMBL/GenBank/DDBJ databases">
        <title>Draft sequence of Acidihalobacter ferrooxidans strain DSM 14175 (strain V8).</title>
        <authorList>
            <person name="Khaleque H.N."/>
            <person name="Ramsay J.P."/>
            <person name="Murphy R.J.T."/>
            <person name="Kaksonen A.H."/>
            <person name="Boxall N.J."/>
            <person name="Watkin E.L.J."/>
        </authorList>
    </citation>
    <scope>NUCLEOTIDE SEQUENCE [LARGE SCALE GENOMIC DNA]</scope>
    <source>
        <strain evidence="13 14">V8</strain>
    </source>
</reference>
<evidence type="ECO:0000259" key="12">
    <source>
        <dbReference type="PROSITE" id="PS51471"/>
    </source>
</evidence>
<keyword evidence="11" id="KW-0560">Oxidoreductase</keyword>
<keyword evidence="6" id="KW-0266">Ethylene biosynthesis</keyword>
<dbReference type="PANTHER" id="PTHR47990">
    <property type="entry name" value="2-OXOGLUTARATE (2OG) AND FE(II)-DEPENDENT OXYGENASE SUPERFAMILY PROTEIN-RELATED"/>
    <property type="match status" value="1"/>
</dbReference>
<comment type="cofactor">
    <cofactor evidence="1">
        <name>Fe(2+)</name>
        <dbReference type="ChEBI" id="CHEBI:29033"/>
    </cofactor>
</comment>
<evidence type="ECO:0000256" key="7">
    <source>
        <dbReference type="ARBA" id="ARBA00031011"/>
    </source>
</evidence>
<evidence type="ECO:0000256" key="6">
    <source>
        <dbReference type="ARBA" id="ARBA00022666"/>
    </source>
</evidence>
<evidence type="ECO:0000256" key="8">
    <source>
        <dbReference type="ARBA" id="ARBA00031282"/>
    </source>
</evidence>
<comment type="catalytic activity">
    <reaction evidence="10">
        <text>L-arginine + 2-oxoglutarate + O2 = guanidine + L-glutamate 5-semialdehyde + succinate + CO2</text>
        <dbReference type="Rhea" id="RHEA:31535"/>
        <dbReference type="ChEBI" id="CHEBI:15379"/>
        <dbReference type="ChEBI" id="CHEBI:16526"/>
        <dbReference type="ChEBI" id="CHEBI:16810"/>
        <dbReference type="ChEBI" id="CHEBI:30031"/>
        <dbReference type="ChEBI" id="CHEBI:30087"/>
        <dbReference type="ChEBI" id="CHEBI:32682"/>
        <dbReference type="ChEBI" id="CHEBI:58066"/>
        <dbReference type="EC" id="1.14.20.7"/>
    </reaction>
</comment>
<dbReference type="OrthoDB" id="21825at2"/>
<dbReference type="Pfam" id="PF14226">
    <property type="entry name" value="DIOX_N"/>
    <property type="match status" value="1"/>
</dbReference>
<dbReference type="InterPro" id="IPR005123">
    <property type="entry name" value="Oxoglu/Fe-dep_dioxygenase_dom"/>
</dbReference>
<evidence type="ECO:0000256" key="5">
    <source>
        <dbReference type="ARBA" id="ARBA00019045"/>
    </source>
</evidence>
<dbReference type="SUPFAM" id="SSF51197">
    <property type="entry name" value="Clavaminate synthase-like"/>
    <property type="match status" value="1"/>
</dbReference>
<gene>
    <name evidence="13" type="ORF">BW247_07525</name>
</gene>
<dbReference type="AlphaFoldDB" id="A0A1P8UGL7"/>
<keyword evidence="11" id="KW-0408">Iron</keyword>
<evidence type="ECO:0000313" key="13">
    <source>
        <dbReference type="EMBL" id="APZ42959.1"/>
    </source>
</evidence>
<dbReference type="InterPro" id="IPR044861">
    <property type="entry name" value="IPNS-like_FE2OG_OXY"/>
</dbReference>
<evidence type="ECO:0000313" key="14">
    <source>
        <dbReference type="Proteomes" id="UP000243807"/>
    </source>
</evidence>
<keyword evidence="11" id="KW-0479">Metal-binding</keyword>
<proteinExistence type="inferred from homology"/>
<dbReference type="GO" id="GO:0102276">
    <property type="term" value="F:2-oxoglutarate oxygenase/decarboxylase (ethylene-forming) activity"/>
    <property type="evidence" value="ECO:0007669"/>
    <property type="project" value="UniProtKB-EC"/>
</dbReference>
<evidence type="ECO:0000256" key="1">
    <source>
        <dbReference type="ARBA" id="ARBA00001954"/>
    </source>
</evidence>
<dbReference type="InterPro" id="IPR027443">
    <property type="entry name" value="IPNS-like_sf"/>
</dbReference>
<dbReference type="InterPro" id="IPR050231">
    <property type="entry name" value="Iron_ascorbate_oxido_reductase"/>
</dbReference>
<dbReference type="RefSeq" id="WP_076836607.1">
    <property type="nucleotide sequence ID" value="NZ_CP019434.1"/>
</dbReference>
<dbReference type="EMBL" id="CP019434">
    <property type="protein sequence ID" value="APZ42959.1"/>
    <property type="molecule type" value="Genomic_DNA"/>
</dbReference>
<dbReference type="EC" id="1.13.12.19" evidence="4"/>
<feature type="domain" description="Fe2OG dioxygenase" evidence="12">
    <location>
        <begin position="196"/>
        <end position="299"/>
    </location>
</feature>
<dbReference type="PROSITE" id="PS51471">
    <property type="entry name" value="FE2OG_OXY"/>
    <property type="match status" value="1"/>
</dbReference>
<comment type="catalytic activity">
    <reaction evidence="9">
        <text>2-oxoglutarate + O2 + 2 H(+) = ethene + 3 CO2 + H2O</text>
        <dbReference type="Rhea" id="RHEA:31523"/>
        <dbReference type="ChEBI" id="CHEBI:15377"/>
        <dbReference type="ChEBI" id="CHEBI:15378"/>
        <dbReference type="ChEBI" id="CHEBI:15379"/>
        <dbReference type="ChEBI" id="CHEBI:16526"/>
        <dbReference type="ChEBI" id="CHEBI:16810"/>
        <dbReference type="ChEBI" id="CHEBI:18153"/>
        <dbReference type="EC" id="1.13.12.19"/>
    </reaction>
</comment>
<protein>
    <recommendedName>
        <fullName evidence="5">2-oxoglutarate-dependent ethylene/succinate-forming enzyme</fullName>
        <ecNumber evidence="4">1.13.12.19</ecNumber>
        <ecNumber evidence="3">1.14.20.7</ecNumber>
    </recommendedName>
    <alternativeName>
        <fullName evidence="7">2-oxoglutarate dioxygenase (ethylene-forming)</fullName>
    </alternativeName>
    <alternativeName>
        <fullName evidence="8">2-oxoglutarate/L-arginine monooxygenase/decarboxylase (succinate-forming)</fullName>
    </alternativeName>
</protein>
<dbReference type="Proteomes" id="UP000243807">
    <property type="component" value="Chromosome"/>
</dbReference>
<organism evidence="13 14">
    <name type="scientific">Acidihalobacter ferrooxydans</name>
    <dbReference type="NCBI Taxonomy" id="1765967"/>
    <lineage>
        <taxon>Bacteria</taxon>
        <taxon>Pseudomonadati</taxon>
        <taxon>Pseudomonadota</taxon>
        <taxon>Gammaproteobacteria</taxon>
        <taxon>Chromatiales</taxon>
        <taxon>Ectothiorhodospiraceae</taxon>
        <taxon>Acidihalobacter</taxon>
    </lineage>
</organism>
<evidence type="ECO:0000256" key="11">
    <source>
        <dbReference type="RuleBase" id="RU003682"/>
    </source>
</evidence>
<comment type="pathway">
    <text evidence="2">Alkene biosynthesis; ethylene biosynthesis via 2-oxoglutarate.</text>
</comment>
<dbReference type="InterPro" id="IPR026992">
    <property type="entry name" value="DIOX_N"/>
</dbReference>
<sequence length="344" mass="37727">MATVMTGNGERRLPATGFDARVAGCDEIPVLDLAPFACGAAAARQALAMRLREACIRSGFFYIRNHGIPQDVVASVFSAAKDYFALPDADKMATHVGRSRNNRGYAALLEENTDPSGAGDLHESFDIALDVPADDPDVLAGKVLYGPNQWPTGRPALRAALERYHAEMCALSHRLLAAFALSLALPEDYFEPMIRKPLATLRVLHYPPQPEVDDARRIGTGAHTDYECFTILAQDDVPALQVLSAQDEWLAAPPVPGCFLVNIGDQMARWTNDRYVSTVHRVINRTGRERYSIPFFFGPDYDTVVTALPGCVAADDTQRYAPIRSGDYINERFTATFANYGGKL</sequence>
<dbReference type="Pfam" id="PF03171">
    <property type="entry name" value="2OG-FeII_Oxy"/>
    <property type="match status" value="1"/>
</dbReference>
<evidence type="ECO:0000256" key="9">
    <source>
        <dbReference type="ARBA" id="ARBA00047725"/>
    </source>
</evidence>
<name>A0A1P8UGL7_9GAMM</name>
<dbReference type="KEGG" id="afy:BW247_07525"/>
<evidence type="ECO:0000256" key="2">
    <source>
        <dbReference type="ARBA" id="ARBA00004767"/>
    </source>
</evidence>